<comment type="caution">
    <text evidence="1">The sequence shown here is derived from an EMBL/GenBank/DDBJ whole genome shotgun (WGS) entry which is preliminary data.</text>
</comment>
<proteinExistence type="predicted"/>
<organism evidence="1 2">
    <name type="scientific">Mauremys mutica</name>
    <name type="common">yellowpond turtle</name>
    <dbReference type="NCBI Taxonomy" id="74926"/>
    <lineage>
        <taxon>Eukaryota</taxon>
        <taxon>Metazoa</taxon>
        <taxon>Chordata</taxon>
        <taxon>Craniata</taxon>
        <taxon>Vertebrata</taxon>
        <taxon>Euteleostomi</taxon>
        <taxon>Archelosauria</taxon>
        <taxon>Testudinata</taxon>
        <taxon>Testudines</taxon>
        <taxon>Cryptodira</taxon>
        <taxon>Durocryptodira</taxon>
        <taxon>Testudinoidea</taxon>
        <taxon>Geoemydidae</taxon>
        <taxon>Geoemydinae</taxon>
        <taxon>Mauremys</taxon>
    </lineage>
</organism>
<gene>
    <name evidence="1" type="ORF">KIL84_018716</name>
</gene>
<keyword evidence="2" id="KW-1185">Reference proteome</keyword>
<name>A0A9D4B2P4_9SAUR</name>
<accession>A0A9D4B2P4</accession>
<protein>
    <submittedName>
        <fullName evidence="1">Uncharacterized protein</fullName>
    </submittedName>
</protein>
<dbReference type="Proteomes" id="UP000827986">
    <property type="component" value="Unassembled WGS sequence"/>
</dbReference>
<reference evidence="1" key="1">
    <citation type="submission" date="2021-09" db="EMBL/GenBank/DDBJ databases">
        <title>The genome of Mauremys mutica provides insights into the evolution of semi-aquatic lifestyle.</title>
        <authorList>
            <person name="Gong S."/>
            <person name="Gao Y."/>
        </authorList>
    </citation>
    <scope>NUCLEOTIDE SEQUENCE</scope>
    <source>
        <strain evidence="1">MM-2020</strain>
        <tissue evidence="1">Muscle</tissue>
    </source>
</reference>
<sequence>MGNIIRSYLRADEDLQLVSSNVCTEIILCSAHTTESRIWTLRNLLLYFYSPYERYIGFLYHKLVKGTKQHPTHSCRLTAAHIQVHHPGAHFRTKHTVLSSLRL</sequence>
<evidence type="ECO:0000313" key="1">
    <source>
        <dbReference type="EMBL" id="KAH1185967.1"/>
    </source>
</evidence>
<dbReference type="AlphaFoldDB" id="A0A9D4B2P4"/>
<dbReference type="EMBL" id="JAHDVG010000463">
    <property type="protein sequence ID" value="KAH1185967.1"/>
    <property type="molecule type" value="Genomic_DNA"/>
</dbReference>
<evidence type="ECO:0000313" key="2">
    <source>
        <dbReference type="Proteomes" id="UP000827986"/>
    </source>
</evidence>